<protein>
    <submittedName>
        <fullName evidence="1">Uncharacterized protein</fullName>
    </submittedName>
</protein>
<name>A0A655TF54_VIBCL</name>
<gene>
    <name evidence="1" type="ORF">ERS013200_03985</name>
</gene>
<organism evidence="1 2">
    <name type="scientific">Vibrio cholerae</name>
    <dbReference type="NCBI Taxonomy" id="666"/>
    <lineage>
        <taxon>Bacteria</taxon>
        <taxon>Pseudomonadati</taxon>
        <taxon>Pseudomonadota</taxon>
        <taxon>Gammaproteobacteria</taxon>
        <taxon>Vibrionales</taxon>
        <taxon>Vibrionaceae</taxon>
        <taxon>Vibrio</taxon>
    </lineage>
</organism>
<dbReference type="AlphaFoldDB" id="A0A655TF54"/>
<dbReference type="EMBL" id="CWQY01000055">
    <property type="protein sequence ID" value="CSD36049.1"/>
    <property type="molecule type" value="Genomic_DNA"/>
</dbReference>
<proteinExistence type="predicted"/>
<evidence type="ECO:0000313" key="2">
    <source>
        <dbReference type="Proteomes" id="UP000041770"/>
    </source>
</evidence>
<dbReference type="Proteomes" id="UP000041770">
    <property type="component" value="Unassembled WGS sequence"/>
</dbReference>
<evidence type="ECO:0000313" key="1">
    <source>
        <dbReference type="EMBL" id="CSD36049.1"/>
    </source>
</evidence>
<reference evidence="1 2" key="1">
    <citation type="submission" date="2015-07" db="EMBL/GenBank/DDBJ databases">
        <authorList>
            <consortium name="Pathogen Informatics"/>
        </authorList>
    </citation>
    <scope>NUCLEOTIDE SEQUENCE [LARGE SCALE GENOMIC DNA]</scope>
    <source>
        <strain evidence="1 2">A316</strain>
    </source>
</reference>
<accession>A0A655TF54</accession>
<sequence length="86" mass="9718">MESVFHRTFLHKRSVKLYDLLTRSNKTLNLISGLLTLSGSILSMHVIGRMRSVGDSLVLGILFRETGNDLFKLFLILTQGIHTMTI</sequence>